<keyword evidence="2" id="KW-1185">Reference proteome</keyword>
<evidence type="ECO:0000313" key="1">
    <source>
        <dbReference type="EMBL" id="KAJ3518579.1"/>
    </source>
</evidence>
<organism evidence="1 2">
    <name type="scientific">Fusarium decemcellulare</name>
    <dbReference type="NCBI Taxonomy" id="57161"/>
    <lineage>
        <taxon>Eukaryota</taxon>
        <taxon>Fungi</taxon>
        <taxon>Dikarya</taxon>
        <taxon>Ascomycota</taxon>
        <taxon>Pezizomycotina</taxon>
        <taxon>Sordariomycetes</taxon>
        <taxon>Hypocreomycetidae</taxon>
        <taxon>Hypocreales</taxon>
        <taxon>Nectriaceae</taxon>
        <taxon>Fusarium</taxon>
        <taxon>Fusarium decemcellulare species complex</taxon>
    </lineage>
</organism>
<reference evidence="1" key="1">
    <citation type="submission" date="2022-08" db="EMBL/GenBank/DDBJ databases">
        <title>Genome Sequence of Fusarium decemcellulare.</title>
        <authorList>
            <person name="Buettner E."/>
        </authorList>
    </citation>
    <scope>NUCLEOTIDE SEQUENCE</scope>
    <source>
        <strain evidence="1">Babe19</strain>
    </source>
</reference>
<dbReference type="Proteomes" id="UP001148629">
    <property type="component" value="Unassembled WGS sequence"/>
</dbReference>
<accession>A0ACC1RJF0</accession>
<name>A0ACC1RJF0_9HYPO</name>
<evidence type="ECO:0000313" key="2">
    <source>
        <dbReference type="Proteomes" id="UP001148629"/>
    </source>
</evidence>
<sequence length="125" mass="13698">MYKPARDNNAGVDSLFLSISGKSKPVPAKFRAQEPKHVEENCSNVMCGGLDTHHDMLTNFVAGGCELDENNGLIDVESNGMFFPEKISTEHEIFASLVIGPDLLRVRFPVVMDMKAALTPEQTST</sequence>
<protein>
    <submittedName>
        <fullName evidence="1">Uncharacterized protein</fullName>
    </submittedName>
</protein>
<proteinExistence type="predicted"/>
<gene>
    <name evidence="1" type="ORF">NM208_g14467</name>
</gene>
<comment type="caution">
    <text evidence="1">The sequence shown here is derived from an EMBL/GenBank/DDBJ whole genome shotgun (WGS) entry which is preliminary data.</text>
</comment>
<dbReference type="EMBL" id="JANRMS010003388">
    <property type="protein sequence ID" value="KAJ3518579.1"/>
    <property type="molecule type" value="Genomic_DNA"/>
</dbReference>